<dbReference type="EC" id="2.1.1.193" evidence="3 12"/>
<name>A0A9Y2AHB3_9FIRM</name>
<dbReference type="PANTHER" id="PTHR30027">
    <property type="entry name" value="RIBOSOMAL RNA SMALL SUBUNIT METHYLTRANSFERASE E"/>
    <property type="match status" value="1"/>
</dbReference>
<reference evidence="15" key="1">
    <citation type="submission" date="2023-03" db="EMBL/GenBank/DDBJ databases">
        <title>Selenobaculum gbiensis gen. nov. sp. nov., a new bacterium isolated from the gut microbiota of IBD patient.</title>
        <authorList>
            <person name="Yeo S."/>
            <person name="Park H."/>
            <person name="Huh C.S."/>
        </authorList>
    </citation>
    <scope>NUCLEOTIDE SEQUENCE</scope>
    <source>
        <strain evidence="15">ICN-92133</strain>
    </source>
</reference>
<dbReference type="InterPro" id="IPR006700">
    <property type="entry name" value="RsmE"/>
</dbReference>
<proteinExistence type="inferred from homology"/>
<accession>A0A9Y2AHB3</accession>
<dbReference type="GO" id="GO:0005737">
    <property type="term" value="C:cytoplasm"/>
    <property type="evidence" value="ECO:0007669"/>
    <property type="project" value="UniProtKB-SubCell"/>
</dbReference>
<comment type="similarity">
    <text evidence="2 12">Belongs to the RNA methyltransferase RsmE family.</text>
</comment>
<comment type="function">
    <text evidence="10 12">Specifically methylates the N3 position of the uracil ring of uridine 1498 (m3U1498) in 16S rRNA. Acts on the fully assembled 30S ribosomal subunit.</text>
</comment>
<dbReference type="GO" id="GO:0070042">
    <property type="term" value="F:rRNA (uridine-N3-)-methyltransferase activity"/>
    <property type="evidence" value="ECO:0007669"/>
    <property type="project" value="TreeGrafter"/>
</dbReference>
<dbReference type="InterPro" id="IPR029028">
    <property type="entry name" value="Alpha/beta_knot_MTases"/>
</dbReference>
<dbReference type="KEGG" id="sgbi:P3F81_07545"/>
<comment type="subcellular location">
    <subcellularLocation>
        <location evidence="1 12">Cytoplasm</location>
    </subcellularLocation>
</comment>
<dbReference type="AlphaFoldDB" id="A0A9Y2AHB3"/>
<dbReference type="PIRSF" id="PIRSF015601">
    <property type="entry name" value="MTase_slr0722"/>
    <property type="match status" value="1"/>
</dbReference>
<evidence type="ECO:0000256" key="12">
    <source>
        <dbReference type="PIRNR" id="PIRNR015601"/>
    </source>
</evidence>
<gene>
    <name evidence="15" type="ORF">P3F81_07545</name>
</gene>
<dbReference type="SUPFAM" id="SSF88697">
    <property type="entry name" value="PUA domain-like"/>
    <property type="match status" value="1"/>
</dbReference>
<evidence type="ECO:0000259" key="14">
    <source>
        <dbReference type="Pfam" id="PF20260"/>
    </source>
</evidence>
<evidence type="ECO:0000256" key="5">
    <source>
        <dbReference type="ARBA" id="ARBA00022490"/>
    </source>
</evidence>
<evidence type="ECO:0000256" key="2">
    <source>
        <dbReference type="ARBA" id="ARBA00005528"/>
    </source>
</evidence>
<dbReference type="NCBIfam" id="TIGR00046">
    <property type="entry name" value="RsmE family RNA methyltransferase"/>
    <property type="match status" value="1"/>
</dbReference>
<keyword evidence="5 12" id="KW-0963">Cytoplasm</keyword>
<evidence type="ECO:0000256" key="1">
    <source>
        <dbReference type="ARBA" id="ARBA00004496"/>
    </source>
</evidence>
<evidence type="ECO:0000256" key="8">
    <source>
        <dbReference type="ARBA" id="ARBA00022679"/>
    </source>
</evidence>
<comment type="catalytic activity">
    <reaction evidence="11 12">
        <text>uridine(1498) in 16S rRNA + S-adenosyl-L-methionine = N(3)-methyluridine(1498) in 16S rRNA + S-adenosyl-L-homocysteine + H(+)</text>
        <dbReference type="Rhea" id="RHEA:42920"/>
        <dbReference type="Rhea" id="RHEA-COMP:10283"/>
        <dbReference type="Rhea" id="RHEA-COMP:10284"/>
        <dbReference type="ChEBI" id="CHEBI:15378"/>
        <dbReference type="ChEBI" id="CHEBI:57856"/>
        <dbReference type="ChEBI" id="CHEBI:59789"/>
        <dbReference type="ChEBI" id="CHEBI:65315"/>
        <dbReference type="ChEBI" id="CHEBI:74502"/>
        <dbReference type="EC" id="2.1.1.193"/>
    </reaction>
</comment>
<dbReference type="GO" id="GO:0070475">
    <property type="term" value="P:rRNA base methylation"/>
    <property type="evidence" value="ECO:0007669"/>
    <property type="project" value="TreeGrafter"/>
</dbReference>
<dbReference type="SUPFAM" id="SSF75217">
    <property type="entry name" value="alpha/beta knot"/>
    <property type="match status" value="1"/>
</dbReference>
<dbReference type="Proteomes" id="UP001243623">
    <property type="component" value="Chromosome"/>
</dbReference>
<feature type="domain" description="Ribosomal RNA small subunit methyltransferase E PUA-like" evidence="14">
    <location>
        <begin position="16"/>
        <end position="62"/>
    </location>
</feature>
<evidence type="ECO:0000259" key="13">
    <source>
        <dbReference type="Pfam" id="PF04452"/>
    </source>
</evidence>
<dbReference type="Pfam" id="PF20260">
    <property type="entry name" value="PUA_4"/>
    <property type="match status" value="1"/>
</dbReference>
<keyword evidence="9 12" id="KW-0949">S-adenosyl-L-methionine</keyword>
<evidence type="ECO:0000256" key="11">
    <source>
        <dbReference type="ARBA" id="ARBA00047944"/>
    </source>
</evidence>
<evidence type="ECO:0000256" key="9">
    <source>
        <dbReference type="ARBA" id="ARBA00022691"/>
    </source>
</evidence>
<keyword evidence="7 12" id="KW-0489">Methyltransferase</keyword>
<keyword evidence="8 12" id="KW-0808">Transferase</keyword>
<dbReference type="InterPro" id="IPR046886">
    <property type="entry name" value="RsmE_MTase_dom"/>
</dbReference>
<evidence type="ECO:0000256" key="10">
    <source>
        <dbReference type="ARBA" id="ARBA00025699"/>
    </source>
</evidence>
<sequence length="248" mass="27529">MRRFFVADVVEDKIKIDGSDAHHIRRVLRYKLGDKLIVVDGSGKVMEAFIIEISDEMVIAEVKEVLDNNTESPIELILAQCLPKGDKMELVVQKAVELGVSTIYPIVSENCVVKYDEKKKMARQIKWQKIADEAAKQCGRTILPTVESVTELKIFLENIDSNLEALMCYEGEAEEPIKKILAESLANRFLVLIGPEGGFTKNEVEICQKAGLKIATLGKRILRTETAAIAASAIVMYEKGDLGAMMKG</sequence>
<protein>
    <recommendedName>
        <fullName evidence="4 12">Ribosomal RNA small subunit methyltransferase E</fullName>
        <ecNumber evidence="3 12">2.1.1.193</ecNumber>
    </recommendedName>
</protein>
<dbReference type="InterPro" id="IPR046887">
    <property type="entry name" value="RsmE_PUA-like"/>
</dbReference>
<evidence type="ECO:0000313" key="15">
    <source>
        <dbReference type="EMBL" id="WIW69771.1"/>
    </source>
</evidence>
<dbReference type="Pfam" id="PF04452">
    <property type="entry name" value="Methyltrans_RNA"/>
    <property type="match status" value="1"/>
</dbReference>
<evidence type="ECO:0000256" key="3">
    <source>
        <dbReference type="ARBA" id="ARBA00012328"/>
    </source>
</evidence>
<organism evidence="15 16">
    <name type="scientific">Selenobaculum gibii</name>
    <dbReference type="NCBI Taxonomy" id="3054208"/>
    <lineage>
        <taxon>Bacteria</taxon>
        <taxon>Bacillati</taxon>
        <taxon>Bacillota</taxon>
        <taxon>Negativicutes</taxon>
        <taxon>Selenomonadales</taxon>
        <taxon>Selenomonadaceae</taxon>
        <taxon>Selenobaculum</taxon>
    </lineage>
</organism>
<evidence type="ECO:0000256" key="6">
    <source>
        <dbReference type="ARBA" id="ARBA00022552"/>
    </source>
</evidence>
<dbReference type="CDD" id="cd18084">
    <property type="entry name" value="RsmE-like"/>
    <property type="match status" value="1"/>
</dbReference>
<dbReference type="NCBIfam" id="NF008692">
    <property type="entry name" value="PRK11713.1-5"/>
    <property type="match status" value="1"/>
</dbReference>
<feature type="domain" description="Ribosomal RNA small subunit methyltransferase E methyltransferase" evidence="13">
    <location>
        <begin position="71"/>
        <end position="235"/>
    </location>
</feature>
<evidence type="ECO:0000256" key="4">
    <source>
        <dbReference type="ARBA" id="ARBA00013673"/>
    </source>
</evidence>
<dbReference type="InterPro" id="IPR029026">
    <property type="entry name" value="tRNA_m1G_MTases_N"/>
</dbReference>
<evidence type="ECO:0000256" key="7">
    <source>
        <dbReference type="ARBA" id="ARBA00022603"/>
    </source>
</evidence>
<dbReference type="PANTHER" id="PTHR30027:SF3">
    <property type="entry name" value="16S RRNA (URACIL(1498)-N(3))-METHYLTRANSFERASE"/>
    <property type="match status" value="1"/>
</dbReference>
<evidence type="ECO:0000313" key="16">
    <source>
        <dbReference type="Proteomes" id="UP001243623"/>
    </source>
</evidence>
<dbReference type="Gene3D" id="3.40.1280.10">
    <property type="match status" value="1"/>
</dbReference>
<keyword evidence="6 12" id="KW-0698">rRNA processing</keyword>
<dbReference type="RefSeq" id="WP_147669909.1">
    <property type="nucleotide sequence ID" value="NZ_CP120678.1"/>
</dbReference>
<dbReference type="EMBL" id="CP120678">
    <property type="protein sequence ID" value="WIW69771.1"/>
    <property type="molecule type" value="Genomic_DNA"/>
</dbReference>
<dbReference type="InterPro" id="IPR015947">
    <property type="entry name" value="PUA-like_sf"/>
</dbReference>
<keyword evidence="16" id="KW-1185">Reference proteome</keyword>